<proteinExistence type="predicted"/>
<dbReference type="STRING" id="867903.ThesuDRAFT_01587"/>
<evidence type="ECO:0000313" key="4">
    <source>
        <dbReference type="Proteomes" id="UP000005710"/>
    </source>
</evidence>
<dbReference type="Gene3D" id="3.30.2010.10">
    <property type="entry name" value="Metalloproteases ('zincins'), catalytic domain"/>
    <property type="match status" value="1"/>
</dbReference>
<reference evidence="3" key="2">
    <citation type="submission" date="2012-10" db="EMBL/GenBank/DDBJ databases">
        <title>Improved high-quality draft of Thermaerobacter subterraneus C21, DSM 13965.</title>
        <authorList>
            <consortium name="DOE Joint Genome Institute"/>
            <person name="Eisen J."/>
            <person name="Huntemann M."/>
            <person name="Wei C.-L."/>
            <person name="Han J."/>
            <person name="Detter J.C."/>
            <person name="Han C."/>
            <person name="Tapia R."/>
            <person name="Chen A."/>
            <person name="Kyrpides N."/>
            <person name="Mavromatis K."/>
            <person name="Markowitz V."/>
            <person name="Szeto E."/>
            <person name="Ivanova N."/>
            <person name="Mikhailova N."/>
            <person name="Ovchinnikova G."/>
            <person name="Pagani I."/>
            <person name="Pati A."/>
            <person name="Goodwin L."/>
            <person name="Nordberg H.P."/>
            <person name="Cantor M.N."/>
            <person name="Hua S.X."/>
            <person name="Woyke T."/>
            <person name="Eisen J."/>
            <person name="Klenk H.-P."/>
        </authorList>
    </citation>
    <scope>NUCLEOTIDE SEQUENCE [LARGE SCALE GENOMIC DNA]</scope>
    <source>
        <strain evidence="3">DSM 13965</strain>
    </source>
</reference>
<dbReference type="Pfam" id="PF01863">
    <property type="entry name" value="YgjP-like"/>
    <property type="match status" value="1"/>
</dbReference>
<dbReference type="EMBL" id="AENY02000002">
    <property type="protein sequence ID" value="EKP95827.1"/>
    <property type="molecule type" value="Genomic_DNA"/>
</dbReference>
<protein>
    <submittedName>
        <fullName evidence="3">Metal-dependent hydrolase</fullName>
    </submittedName>
</protein>
<dbReference type="RefSeq" id="WP_006903859.1">
    <property type="nucleotide sequence ID" value="NZ_JH976535.1"/>
</dbReference>
<feature type="compositionally biased region" description="Basic and acidic residues" evidence="1">
    <location>
        <begin position="1"/>
        <end position="12"/>
    </location>
</feature>
<feature type="region of interest" description="Disordered" evidence="1">
    <location>
        <begin position="1"/>
        <end position="31"/>
    </location>
</feature>
<dbReference type="PANTHER" id="PTHR30399">
    <property type="entry name" value="UNCHARACTERIZED PROTEIN YGJP"/>
    <property type="match status" value="1"/>
</dbReference>
<dbReference type="PANTHER" id="PTHR30399:SF1">
    <property type="entry name" value="UTP PYROPHOSPHATASE"/>
    <property type="match status" value="1"/>
</dbReference>
<evidence type="ECO:0000256" key="1">
    <source>
        <dbReference type="SAM" id="MobiDB-lite"/>
    </source>
</evidence>
<feature type="domain" description="YgjP-like metallopeptidase" evidence="2">
    <location>
        <begin position="182"/>
        <end position="294"/>
    </location>
</feature>
<dbReference type="GO" id="GO:0016787">
    <property type="term" value="F:hydrolase activity"/>
    <property type="evidence" value="ECO:0007669"/>
    <property type="project" value="UniProtKB-KW"/>
</dbReference>
<dbReference type="HOGENOM" id="CLU_065947_0_0_9"/>
<gene>
    <name evidence="3" type="ORF">ThesuDRAFT_01587</name>
</gene>
<dbReference type="InterPro" id="IPR053136">
    <property type="entry name" value="UTP_pyrophosphatase-like"/>
</dbReference>
<sequence length="318" mass="33751">MGEGSRDGDRGLRPPGGMGQGGAGSQGLPPYTVRVSSRARRVRLVLSPADGLVVVVPPGYRLQRVPQVVAQHAAWIQRARQRLEQQARAAGGGAGDPLLRQDAAGLAPPAWLWLRALGEVWAVTPAGRPTLGGAAGGGGKPAAGRTPQQALFAGGVTGDPGEPPPPGASLAGQVRLPARAGEQGPAAWGPPLRGWLAARARATLLPWLERLARERGFRLAGSSIGCPKTRWGSCSAGRHVRLSLKLLFLPPELVEHVLIHELCHTVHLNHGPAFWALVERHDPRAAQHRRQLRAAWSYVPAWLRPARSIGPSPADARW</sequence>
<dbReference type="AlphaFoldDB" id="K6PS83"/>
<name>K6PS83_9FIRM</name>
<evidence type="ECO:0000259" key="2">
    <source>
        <dbReference type="Pfam" id="PF01863"/>
    </source>
</evidence>
<keyword evidence="4" id="KW-1185">Reference proteome</keyword>
<dbReference type="CDD" id="cd07344">
    <property type="entry name" value="M48_yhfN_like"/>
    <property type="match status" value="1"/>
</dbReference>
<dbReference type="eggNOG" id="COG1451">
    <property type="taxonomic scope" value="Bacteria"/>
</dbReference>
<reference evidence="3" key="1">
    <citation type="submission" date="2010-10" db="EMBL/GenBank/DDBJ databases">
        <authorList>
            <consortium name="US DOE Joint Genome Institute (JGI-PGF)"/>
            <person name="Lucas S."/>
            <person name="Copeland A."/>
            <person name="Lapidus A."/>
            <person name="Bruce D."/>
            <person name="Goodwin L."/>
            <person name="Pitluck S."/>
            <person name="Kyrpides N."/>
            <person name="Mavromatis K."/>
            <person name="Detter J.C."/>
            <person name="Han C."/>
            <person name="Land M."/>
            <person name="Hauser L."/>
            <person name="Markowitz V."/>
            <person name="Cheng J.-F."/>
            <person name="Hugenholtz P."/>
            <person name="Woyke T."/>
            <person name="Wu D."/>
            <person name="Pukall R."/>
            <person name="Wahrenburg C."/>
            <person name="Brambilla E."/>
            <person name="Klenk H.-P."/>
            <person name="Eisen J.A."/>
        </authorList>
    </citation>
    <scope>NUCLEOTIDE SEQUENCE [LARGE SCALE GENOMIC DNA]</scope>
    <source>
        <strain evidence="3">DSM 13965</strain>
    </source>
</reference>
<dbReference type="OrthoDB" id="9811177at2"/>
<feature type="compositionally biased region" description="Gly residues" evidence="1">
    <location>
        <begin position="14"/>
        <end position="25"/>
    </location>
</feature>
<keyword evidence="3" id="KW-0378">Hydrolase</keyword>
<comment type="caution">
    <text evidence="3">The sequence shown here is derived from an EMBL/GenBank/DDBJ whole genome shotgun (WGS) entry which is preliminary data.</text>
</comment>
<dbReference type="Proteomes" id="UP000005710">
    <property type="component" value="Unassembled WGS sequence"/>
</dbReference>
<evidence type="ECO:0000313" key="3">
    <source>
        <dbReference type="EMBL" id="EKP95827.1"/>
    </source>
</evidence>
<organism evidence="3 4">
    <name type="scientific">Thermaerobacter subterraneus DSM 13965</name>
    <dbReference type="NCBI Taxonomy" id="867903"/>
    <lineage>
        <taxon>Bacteria</taxon>
        <taxon>Bacillati</taxon>
        <taxon>Bacillota</taxon>
        <taxon>Clostridia</taxon>
        <taxon>Eubacteriales</taxon>
        <taxon>Clostridiales Family XVII. Incertae Sedis</taxon>
        <taxon>Thermaerobacter</taxon>
    </lineage>
</organism>
<dbReference type="InterPro" id="IPR002725">
    <property type="entry name" value="YgjP-like_metallopeptidase"/>
</dbReference>
<accession>K6PS83</accession>